<sequence>MHPQTMTLEQIREQGLAILCQHLGIVGMVRFLPQTEMGWGDYTAARYQWLGEPDLEALAKTIQTHYPDRANRGQVSGTK</sequence>
<evidence type="ECO:0000313" key="2">
    <source>
        <dbReference type="Proteomes" id="UP000712673"/>
    </source>
</evidence>
<dbReference type="Proteomes" id="UP000712673">
    <property type="component" value="Unassembled WGS sequence"/>
</dbReference>
<name>A0A938B4K0_UNCTE</name>
<gene>
    <name evidence="1" type="ORF">FJZ47_22510</name>
</gene>
<dbReference type="EMBL" id="VGLS01000949">
    <property type="protein sequence ID" value="MBM3226546.1"/>
    <property type="molecule type" value="Genomic_DNA"/>
</dbReference>
<proteinExistence type="predicted"/>
<accession>A0A938B4K0</accession>
<organism evidence="1 2">
    <name type="scientific">Tectimicrobiota bacterium</name>
    <dbReference type="NCBI Taxonomy" id="2528274"/>
    <lineage>
        <taxon>Bacteria</taxon>
        <taxon>Pseudomonadati</taxon>
        <taxon>Nitrospinota/Tectimicrobiota group</taxon>
        <taxon>Candidatus Tectimicrobiota</taxon>
    </lineage>
</organism>
<evidence type="ECO:0000313" key="1">
    <source>
        <dbReference type="EMBL" id="MBM3226546.1"/>
    </source>
</evidence>
<comment type="caution">
    <text evidence="1">The sequence shown here is derived from an EMBL/GenBank/DDBJ whole genome shotgun (WGS) entry which is preliminary data.</text>
</comment>
<reference evidence="1" key="1">
    <citation type="submission" date="2019-03" db="EMBL/GenBank/DDBJ databases">
        <title>Lake Tanganyika Metagenome-Assembled Genomes (MAGs).</title>
        <authorList>
            <person name="Tran P."/>
        </authorList>
    </citation>
    <scope>NUCLEOTIDE SEQUENCE</scope>
    <source>
        <strain evidence="1">K_DeepCast_65m_m2_066</strain>
    </source>
</reference>
<dbReference type="AlphaFoldDB" id="A0A938B4K0"/>
<protein>
    <submittedName>
        <fullName evidence="1">Uncharacterized protein</fullName>
    </submittedName>
</protein>